<proteinExistence type="inferred from homology"/>
<dbReference type="SUPFAM" id="SSF158710">
    <property type="entry name" value="PSPTO4464-like"/>
    <property type="match status" value="1"/>
</dbReference>
<dbReference type="Gene3D" id="1.10.60.30">
    <property type="entry name" value="PSPTO4464-like domains"/>
    <property type="match status" value="2"/>
</dbReference>
<evidence type="ECO:0000256" key="3">
    <source>
        <dbReference type="ARBA" id="ARBA00022730"/>
    </source>
</evidence>
<dbReference type="PANTHER" id="PTHR38101">
    <property type="entry name" value="UPF0307 PROTEIN YJGA"/>
    <property type="match status" value="1"/>
</dbReference>
<evidence type="ECO:0000313" key="6">
    <source>
        <dbReference type="EMBL" id="MBB5015716.1"/>
    </source>
</evidence>
<protein>
    <recommendedName>
        <fullName evidence="5">Dual-action ribosomal maturation protein DarP</fullName>
    </recommendedName>
    <alternativeName>
        <fullName evidence="5">Large ribosomal subunit assembly factor DarP</fullName>
    </alternativeName>
</protein>
<evidence type="ECO:0000256" key="1">
    <source>
        <dbReference type="ARBA" id="ARBA00022490"/>
    </source>
</evidence>
<dbReference type="GO" id="GO:0019843">
    <property type="term" value="F:rRNA binding"/>
    <property type="evidence" value="ECO:0007669"/>
    <property type="project" value="UniProtKB-UniRule"/>
</dbReference>
<evidence type="ECO:0000313" key="7">
    <source>
        <dbReference type="Proteomes" id="UP000519004"/>
    </source>
</evidence>
<comment type="subcellular location">
    <subcellularLocation>
        <location evidence="5">Cytoplasm</location>
    </subcellularLocation>
    <text evidence="5">Associates with late stage pre-50S ribosomal subunits.</text>
</comment>
<comment type="similarity">
    <text evidence="5">Belongs to the DarP family.</text>
</comment>
<dbReference type="Pfam" id="PF04751">
    <property type="entry name" value="DarP"/>
    <property type="match status" value="1"/>
</dbReference>
<keyword evidence="3 5" id="KW-0699">rRNA-binding</keyword>
<dbReference type="InterPro" id="IPR023153">
    <property type="entry name" value="DarP_sf"/>
</dbReference>
<dbReference type="InterPro" id="IPR006839">
    <property type="entry name" value="DarP"/>
</dbReference>
<keyword evidence="2 5" id="KW-0690">Ribosome biogenesis</keyword>
<dbReference type="PIRSF" id="PIRSF016183">
    <property type="entry name" value="UCP016183"/>
    <property type="match status" value="1"/>
</dbReference>
<dbReference type="EMBL" id="JACHHX010000010">
    <property type="protein sequence ID" value="MBB5015716.1"/>
    <property type="molecule type" value="Genomic_DNA"/>
</dbReference>
<dbReference type="AlphaFoldDB" id="A0A7W7Y097"/>
<dbReference type="NCBIfam" id="NF003593">
    <property type="entry name" value="PRK05255.1-1"/>
    <property type="match status" value="1"/>
</dbReference>
<evidence type="ECO:0000256" key="4">
    <source>
        <dbReference type="ARBA" id="ARBA00022884"/>
    </source>
</evidence>
<keyword evidence="7" id="KW-1185">Reference proteome</keyword>
<comment type="caution">
    <text evidence="6">The sequence shown here is derived from an EMBL/GenBank/DDBJ whole genome shotgun (WGS) entry which is preliminary data.</text>
</comment>
<dbReference type="GO" id="GO:1902626">
    <property type="term" value="P:assembly of large subunit precursor of preribosome"/>
    <property type="evidence" value="ECO:0007669"/>
    <property type="project" value="UniProtKB-UniRule"/>
</dbReference>
<dbReference type="Proteomes" id="UP000519004">
    <property type="component" value="Unassembled WGS sequence"/>
</dbReference>
<keyword evidence="4 5" id="KW-0694">RNA-binding</keyword>
<dbReference type="RefSeq" id="WP_183948390.1">
    <property type="nucleotide sequence ID" value="NZ_JACHHX010000010.1"/>
</dbReference>
<evidence type="ECO:0000256" key="2">
    <source>
        <dbReference type="ARBA" id="ARBA00022517"/>
    </source>
</evidence>
<dbReference type="HAMAP" id="MF_00765">
    <property type="entry name" value="DarP"/>
    <property type="match status" value="1"/>
</dbReference>
<accession>A0A7W7Y097</accession>
<keyword evidence="1 5" id="KW-0963">Cytoplasm</keyword>
<gene>
    <name evidence="5" type="primary">darP</name>
    <name evidence="6" type="ORF">HNQ58_001624</name>
</gene>
<organism evidence="6 7">
    <name type="scientific">Rehaibacterium terrae</name>
    <dbReference type="NCBI Taxonomy" id="1341696"/>
    <lineage>
        <taxon>Bacteria</taxon>
        <taxon>Pseudomonadati</taxon>
        <taxon>Pseudomonadota</taxon>
        <taxon>Gammaproteobacteria</taxon>
        <taxon>Lysobacterales</taxon>
        <taxon>Lysobacteraceae</taxon>
        <taxon>Rehaibacterium</taxon>
    </lineage>
</organism>
<evidence type="ECO:0000256" key="5">
    <source>
        <dbReference type="HAMAP-Rule" id="MF_00765"/>
    </source>
</evidence>
<dbReference type="GO" id="GO:0005829">
    <property type="term" value="C:cytosol"/>
    <property type="evidence" value="ECO:0007669"/>
    <property type="project" value="TreeGrafter"/>
</dbReference>
<dbReference type="PANTHER" id="PTHR38101:SF1">
    <property type="entry name" value="UPF0307 PROTEIN YJGA"/>
    <property type="match status" value="1"/>
</dbReference>
<comment type="function">
    <text evidence="5">Member of a network of 50S ribosomal subunit biogenesis factors which assembles along the 30S-50S interface, preventing incorrect 23S rRNA structures from forming. Promotes peptidyl transferase center (PTC) maturation.</text>
</comment>
<reference evidence="6 7" key="1">
    <citation type="submission" date="2020-08" db="EMBL/GenBank/DDBJ databases">
        <title>Genomic Encyclopedia of Type Strains, Phase IV (KMG-IV): sequencing the most valuable type-strain genomes for metagenomic binning, comparative biology and taxonomic classification.</title>
        <authorList>
            <person name="Goeker M."/>
        </authorList>
    </citation>
    <scope>NUCLEOTIDE SEQUENCE [LARGE SCALE GENOMIC DNA]</scope>
    <source>
        <strain evidence="6 7">DSM 25897</strain>
    </source>
</reference>
<sequence>MRGRDEETGEYFSPSRAQQRREAMAVFELGEKLVALSEAELLRLPIPEHLLAEIRHTRRITSHIARKRELQHLAKIMRREDEETLDAIRKALEHDKAQMRRETAALHRVEAWRDRLVADGDQALAELLAQHPQADRQHLRQLARNAREERLRNKPPHAFRELFRELRELLEEQETGSR</sequence>
<dbReference type="CDD" id="cd16331">
    <property type="entry name" value="YjgA-like"/>
    <property type="match status" value="1"/>
</dbReference>
<name>A0A7W7Y097_9GAMM</name>
<dbReference type="GO" id="GO:0043022">
    <property type="term" value="F:ribosome binding"/>
    <property type="evidence" value="ECO:0007669"/>
    <property type="project" value="UniProtKB-UniRule"/>
</dbReference>